<evidence type="ECO:0000313" key="3">
    <source>
        <dbReference type="Proteomes" id="UP000051515"/>
    </source>
</evidence>
<dbReference type="OrthoDB" id="9811743at2"/>
<reference evidence="2 3" key="1">
    <citation type="journal article" date="2015" name="Genome Announc.">
        <title>Expanding the biotechnology potential of lactobacilli through comparative genomics of 213 strains and associated genera.</title>
        <authorList>
            <person name="Sun Z."/>
            <person name="Harris H.M."/>
            <person name="McCann A."/>
            <person name="Guo C."/>
            <person name="Argimon S."/>
            <person name="Zhang W."/>
            <person name="Yang X."/>
            <person name="Jeffery I.B."/>
            <person name="Cooney J.C."/>
            <person name="Kagawa T.F."/>
            <person name="Liu W."/>
            <person name="Song Y."/>
            <person name="Salvetti E."/>
            <person name="Wrobel A."/>
            <person name="Rasinkangas P."/>
            <person name="Parkhill J."/>
            <person name="Rea M.C."/>
            <person name="O'Sullivan O."/>
            <person name="Ritari J."/>
            <person name="Douillard F.P."/>
            <person name="Paul Ross R."/>
            <person name="Yang R."/>
            <person name="Briner A.E."/>
            <person name="Felis G.E."/>
            <person name="de Vos W.M."/>
            <person name="Barrangou R."/>
            <person name="Klaenhammer T.R."/>
            <person name="Caufield P.W."/>
            <person name="Cui Y."/>
            <person name="Zhang H."/>
            <person name="O'Toole P.W."/>
        </authorList>
    </citation>
    <scope>NUCLEOTIDE SEQUENCE [LARGE SCALE GENOMIC DNA]</scope>
    <source>
        <strain evidence="2 3">DSM 19674</strain>
    </source>
</reference>
<dbReference type="PANTHER" id="PTHR48079:SF9">
    <property type="entry name" value="PUTATIVE-RELATED"/>
    <property type="match status" value="1"/>
</dbReference>
<gene>
    <name evidence="2" type="ORF">FC78_GL000419</name>
</gene>
<dbReference type="InterPro" id="IPR051783">
    <property type="entry name" value="NAD(P)-dependent_oxidoreduct"/>
</dbReference>
<sequence length="302" mass="33113">MKVFMTGATGNIGSLVIQELVTKGIEVWGLTRSQRSADKLKQMGGIPVMGTLENLSVLKEMAKKVDAILHLGFVNDFAHFDEASRIDAEAITAMGEVLKGTDKPLIVTAGTAGLDPNHILTENDKGFEGVEKVMPRRSEFLVRQLVDEGVNANVVRLAPSVHGNGGYGIISLVIMQSQKNESVTYFGDGQNRWNAIHREDASNLFVKALDYTLKDDHPLHVFNAVAEGQIKTIKIAEVIADKLNLPLQSKTALNFSNLTNEEAFDVNNLFGLDIPASSTLTQSELDWRPTHIDLLNDLKHNL</sequence>
<evidence type="ECO:0000313" key="2">
    <source>
        <dbReference type="EMBL" id="KRK82117.1"/>
    </source>
</evidence>
<dbReference type="Proteomes" id="UP000051515">
    <property type="component" value="Unassembled WGS sequence"/>
</dbReference>
<organism evidence="2 3">
    <name type="scientific">Companilactobacillus bobalius DSM 19674</name>
    <dbReference type="NCBI Taxonomy" id="1423788"/>
    <lineage>
        <taxon>Bacteria</taxon>
        <taxon>Bacillati</taxon>
        <taxon>Bacillota</taxon>
        <taxon>Bacilli</taxon>
        <taxon>Lactobacillales</taxon>
        <taxon>Lactobacillaceae</taxon>
        <taxon>Companilactobacillus</taxon>
        <taxon>Companilactobacillus bobalius</taxon>
    </lineage>
</organism>
<accession>A0A0R1KF44</accession>
<evidence type="ECO:0000259" key="1">
    <source>
        <dbReference type="Pfam" id="PF01370"/>
    </source>
</evidence>
<dbReference type="PATRIC" id="fig|1423788.3.peg.432"/>
<feature type="domain" description="NAD-dependent epimerase/dehydratase" evidence="1">
    <location>
        <begin position="3"/>
        <end position="75"/>
    </location>
</feature>
<comment type="caution">
    <text evidence="2">The sequence shown here is derived from an EMBL/GenBank/DDBJ whole genome shotgun (WGS) entry which is preliminary data.</text>
</comment>
<dbReference type="GO" id="GO:0005737">
    <property type="term" value="C:cytoplasm"/>
    <property type="evidence" value="ECO:0007669"/>
    <property type="project" value="TreeGrafter"/>
</dbReference>
<proteinExistence type="predicted"/>
<dbReference type="AlphaFoldDB" id="A0A0R1KF44"/>
<name>A0A0R1KF44_9LACO</name>
<dbReference type="PANTHER" id="PTHR48079">
    <property type="entry name" value="PROTEIN YEEZ"/>
    <property type="match status" value="1"/>
</dbReference>
<dbReference type="SUPFAM" id="SSF51735">
    <property type="entry name" value="NAD(P)-binding Rossmann-fold domains"/>
    <property type="match status" value="1"/>
</dbReference>
<dbReference type="Pfam" id="PF01370">
    <property type="entry name" value="Epimerase"/>
    <property type="match status" value="1"/>
</dbReference>
<dbReference type="EMBL" id="AZDY01000041">
    <property type="protein sequence ID" value="KRK82117.1"/>
    <property type="molecule type" value="Genomic_DNA"/>
</dbReference>
<dbReference type="InterPro" id="IPR036291">
    <property type="entry name" value="NAD(P)-bd_dom_sf"/>
</dbReference>
<dbReference type="Gene3D" id="3.40.50.720">
    <property type="entry name" value="NAD(P)-binding Rossmann-like Domain"/>
    <property type="match status" value="1"/>
</dbReference>
<dbReference type="InterPro" id="IPR001509">
    <property type="entry name" value="Epimerase_deHydtase"/>
</dbReference>
<protein>
    <submittedName>
        <fullName evidence="2">Oxidoreductase</fullName>
    </submittedName>
</protein>
<dbReference type="STRING" id="1423788.FC78_GL000419"/>
<keyword evidence="3" id="KW-1185">Reference proteome</keyword>
<dbReference type="GO" id="GO:0004029">
    <property type="term" value="F:aldehyde dehydrogenase (NAD+) activity"/>
    <property type="evidence" value="ECO:0007669"/>
    <property type="project" value="TreeGrafter"/>
</dbReference>
<dbReference type="RefSeq" id="WP_056954610.1">
    <property type="nucleotide sequence ID" value="NZ_AZDY01000041.1"/>
</dbReference>
<dbReference type="CDD" id="cd05262">
    <property type="entry name" value="SDR_a7"/>
    <property type="match status" value="1"/>
</dbReference>